<reference evidence="3 4" key="1">
    <citation type="submission" date="2016-09" db="EMBL/GenBank/DDBJ databases">
        <title>The draft genome of Dichanthelium oligosanthes: A C3 panicoid grass species.</title>
        <authorList>
            <person name="Studer A.J."/>
            <person name="Schnable J.C."/>
            <person name="Brutnell T.P."/>
        </authorList>
    </citation>
    <scope>NUCLEOTIDE SEQUENCE [LARGE SCALE GENOMIC DNA]</scope>
    <source>
        <strain evidence="4">cv. Kellogg 1175</strain>
        <tissue evidence="3">Leaf</tissue>
    </source>
</reference>
<dbReference type="EMBL" id="LWDX02027577">
    <property type="protein sequence ID" value="OEL29456.1"/>
    <property type="molecule type" value="Genomic_DNA"/>
</dbReference>
<keyword evidence="1" id="KW-0433">Leucine-rich repeat</keyword>
<dbReference type="PANTHER" id="PTHR36766">
    <property type="entry name" value="PLANT BROAD-SPECTRUM MILDEW RESISTANCE PROTEIN RPW8"/>
    <property type="match status" value="1"/>
</dbReference>
<dbReference type="AlphaFoldDB" id="A0A1E5VWG4"/>
<sequence>MDIAPDHLPLLERVDMVDLTECTSLPPLGRLPNLKILSLEGMHGITKIDGDLSSSSEIPRALSRTNELFMKGNDNPDMPNWTGELRKLHSLHVSTTYPELKASSEVMSKLTSLRLLTLSNCERMASLPESLGDLASLQELRIDRCPNLNNLNKLISLHMLTLFNCESMAVPEWLGDLACLRELRIDRCPNLNNLNGVIGRLSSLQSLQVTSCENIQELTESLGSLTSLMKLEVIWCRSIRYLPESIPQLPNLEDLAVICCPELKAWCESEDKAKFPNIHTPLSRAMTKEYEANAEYQESSC</sequence>
<accession>A0A1E5VWG4</accession>
<proteinExistence type="predicted"/>
<dbReference type="InterPro" id="IPR032675">
    <property type="entry name" value="LRR_dom_sf"/>
</dbReference>
<name>A0A1E5VWG4_9POAL</name>
<evidence type="ECO:0000259" key="2">
    <source>
        <dbReference type="Pfam" id="PF25019"/>
    </source>
</evidence>
<dbReference type="Gene3D" id="3.80.10.10">
    <property type="entry name" value="Ribonuclease Inhibitor"/>
    <property type="match status" value="2"/>
</dbReference>
<comment type="caution">
    <text evidence="3">The sequence shown here is derived from an EMBL/GenBank/DDBJ whole genome shotgun (WGS) entry which is preliminary data.</text>
</comment>
<evidence type="ECO:0000313" key="4">
    <source>
        <dbReference type="Proteomes" id="UP000095767"/>
    </source>
</evidence>
<dbReference type="SUPFAM" id="SSF52058">
    <property type="entry name" value="L domain-like"/>
    <property type="match status" value="1"/>
</dbReference>
<evidence type="ECO:0000313" key="3">
    <source>
        <dbReference type="EMBL" id="OEL29456.1"/>
    </source>
</evidence>
<gene>
    <name evidence="3" type="ORF">BAE44_0009525</name>
</gene>
<dbReference type="OrthoDB" id="687176at2759"/>
<organism evidence="3 4">
    <name type="scientific">Dichanthelium oligosanthes</name>
    <dbReference type="NCBI Taxonomy" id="888268"/>
    <lineage>
        <taxon>Eukaryota</taxon>
        <taxon>Viridiplantae</taxon>
        <taxon>Streptophyta</taxon>
        <taxon>Embryophyta</taxon>
        <taxon>Tracheophyta</taxon>
        <taxon>Spermatophyta</taxon>
        <taxon>Magnoliopsida</taxon>
        <taxon>Liliopsida</taxon>
        <taxon>Poales</taxon>
        <taxon>Poaceae</taxon>
        <taxon>PACMAD clade</taxon>
        <taxon>Panicoideae</taxon>
        <taxon>Panicodae</taxon>
        <taxon>Paniceae</taxon>
        <taxon>Dichantheliinae</taxon>
        <taxon>Dichanthelium</taxon>
    </lineage>
</organism>
<evidence type="ECO:0000256" key="1">
    <source>
        <dbReference type="ARBA" id="ARBA00022614"/>
    </source>
</evidence>
<protein>
    <recommendedName>
        <fullName evidence="2">R13L1/DRL21-like LRR repeat region domain-containing protein</fullName>
    </recommendedName>
</protein>
<feature type="domain" description="R13L1/DRL21-like LRR repeat region" evidence="2">
    <location>
        <begin position="148"/>
        <end position="212"/>
    </location>
</feature>
<dbReference type="PANTHER" id="PTHR36766:SF70">
    <property type="entry name" value="DISEASE RESISTANCE PROTEIN RGA4"/>
    <property type="match status" value="1"/>
</dbReference>
<dbReference type="InterPro" id="IPR056789">
    <property type="entry name" value="LRR_R13L1-DRL21"/>
</dbReference>
<dbReference type="Proteomes" id="UP000095767">
    <property type="component" value="Unassembled WGS sequence"/>
</dbReference>
<keyword evidence="4" id="KW-1185">Reference proteome</keyword>
<dbReference type="Pfam" id="PF25019">
    <property type="entry name" value="LRR_R13L1-DRL21"/>
    <property type="match status" value="1"/>
</dbReference>